<keyword evidence="2" id="KW-1185">Reference proteome</keyword>
<name>A0A179I5W7_CORDF</name>
<dbReference type="Proteomes" id="UP000243081">
    <property type="component" value="Unassembled WGS sequence"/>
</dbReference>
<organism evidence="1 2">
    <name type="scientific">Cordyceps confragosa</name>
    <name type="common">Lecanicillium lecanii</name>
    <dbReference type="NCBI Taxonomy" id="2714763"/>
    <lineage>
        <taxon>Eukaryota</taxon>
        <taxon>Fungi</taxon>
        <taxon>Dikarya</taxon>
        <taxon>Ascomycota</taxon>
        <taxon>Pezizomycotina</taxon>
        <taxon>Sordariomycetes</taxon>
        <taxon>Hypocreomycetidae</taxon>
        <taxon>Hypocreales</taxon>
        <taxon>Cordycipitaceae</taxon>
        <taxon>Akanthomyces</taxon>
    </lineage>
</organism>
<protein>
    <recommendedName>
        <fullName evidence="3">Glyoxalase-like domain-containing protein</fullName>
    </recommendedName>
</protein>
<comment type="caution">
    <text evidence="1">The sequence shown here is derived from an EMBL/GenBank/DDBJ whole genome shotgun (WGS) entry which is preliminary data.</text>
</comment>
<dbReference type="SUPFAM" id="SSF54593">
    <property type="entry name" value="Glyoxalase/Bleomycin resistance protein/Dihydroxybiphenyl dioxygenase"/>
    <property type="match status" value="1"/>
</dbReference>
<dbReference type="AlphaFoldDB" id="A0A179I5W7"/>
<dbReference type="InterPro" id="IPR029068">
    <property type="entry name" value="Glyas_Bleomycin-R_OHBP_Dase"/>
</dbReference>
<evidence type="ECO:0008006" key="3">
    <source>
        <dbReference type="Google" id="ProtNLM"/>
    </source>
</evidence>
<evidence type="ECO:0000313" key="1">
    <source>
        <dbReference type="EMBL" id="OAQ98037.1"/>
    </source>
</evidence>
<reference evidence="1 2" key="1">
    <citation type="submission" date="2016-03" db="EMBL/GenBank/DDBJ databases">
        <title>Fine-scale spatial genetic structure of a fungal parasite of coffee scale insects.</title>
        <authorList>
            <person name="Jackson D."/>
            <person name="Zemenick K.A."/>
            <person name="Malloure B."/>
            <person name="Quandt C.A."/>
            <person name="James T.Y."/>
        </authorList>
    </citation>
    <scope>NUCLEOTIDE SEQUENCE [LARGE SCALE GENOMIC DNA]</scope>
    <source>
        <strain evidence="1 2">UM487</strain>
    </source>
</reference>
<evidence type="ECO:0000313" key="2">
    <source>
        <dbReference type="Proteomes" id="UP000243081"/>
    </source>
</evidence>
<dbReference type="OrthoDB" id="4863965at2759"/>
<dbReference type="EMBL" id="LUKN01003098">
    <property type="protein sequence ID" value="OAQ98037.1"/>
    <property type="molecule type" value="Genomic_DNA"/>
</dbReference>
<proteinExistence type="predicted"/>
<sequence length="160" mass="17315">MSPVLNTIDHIFIRASDADAIYNELVDNAGLPVAWPFRSVADDLASGAVSLGNLILELVQTSNTSASMPFVPKYGVALTPAHDTMAESRACAATRGIEMGADDSVYDPSGNLLWTRALVVAGEEEGLQGLTIRVRDVEAAKRKFKELLPHFPDSLQWQFV</sequence>
<accession>A0A179I5W7</accession>
<gene>
    <name evidence="1" type="ORF">LLEC1_01432</name>
</gene>